<feature type="domain" description="DUF4190" evidence="2">
    <location>
        <begin position="3"/>
        <end position="47"/>
    </location>
</feature>
<dbReference type="EMBL" id="JACHMV010000001">
    <property type="protein sequence ID" value="MBB4778125.1"/>
    <property type="molecule type" value="Genomic_DNA"/>
</dbReference>
<proteinExistence type="predicted"/>
<reference evidence="4" key="3">
    <citation type="submission" date="2023-12" db="EMBL/GenBank/DDBJ databases">
        <authorList>
            <person name="Sun Q."/>
            <person name="Inoue M."/>
        </authorList>
    </citation>
    <scope>NUCLEOTIDE SEQUENCE</scope>
    <source>
        <strain evidence="4">JCM 10667</strain>
    </source>
</reference>
<evidence type="ECO:0000313" key="5">
    <source>
        <dbReference type="EMBL" id="MBB4778125.1"/>
    </source>
</evidence>
<dbReference type="InterPro" id="IPR025241">
    <property type="entry name" value="DUF4190"/>
</dbReference>
<reference evidence="4 7" key="1">
    <citation type="journal article" date="2019" name="Int. J. Syst. Evol. Microbiol.">
        <title>The Global Catalogue of Microorganisms (GCM) 10K type strain sequencing project: providing services to taxonomists for standard genome sequencing and annotation.</title>
        <authorList>
            <consortium name="The Broad Institute Genomics Platform"/>
            <consortium name="The Broad Institute Genome Sequencing Center for Infectious Disease"/>
            <person name="Wu L."/>
            <person name="Ma J."/>
        </authorList>
    </citation>
    <scope>NUCLEOTIDE SEQUENCE [LARGE SCALE GENOMIC DNA]</scope>
    <source>
        <strain evidence="4 7">JCM 10667</strain>
    </source>
</reference>
<comment type="caution">
    <text evidence="5">The sequence shown here is derived from an EMBL/GenBank/DDBJ whole genome shotgun (WGS) entry which is preliminary data.</text>
</comment>
<gene>
    <name evidence="5" type="ORF">F4557_006543</name>
    <name evidence="4" type="ORF">GCM10009546_71300</name>
</gene>
<keyword evidence="7" id="KW-1185">Reference proteome</keyword>
<dbReference type="AlphaFoldDB" id="A0A7W7IJG0"/>
<keyword evidence="1" id="KW-1133">Transmembrane helix</keyword>
<dbReference type="EMBL" id="BAAAHD010000094">
    <property type="protein sequence ID" value="GAA0599075.1"/>
    <property type="molecule type" value="Genomic_DNA"/>
</dbReference>
<reference evidence="5 6" key="2">
    <citation type="submission" date="2020-08" db="EMBL/GenBank/DDBJ databases">
        <title>Sequencing the genomes of 1000 actinobacteria strains.</title>
        <authorList>
            <person name="Klenk H.-P."/>
        </authorList>
    </citation>
    <scope>NUCLEOTIDE SEQUENCE [LARGE SCALE GENOMIC DNA]</scope>
    <source>
        <strain evidence="5 6">DSM 44772</strain>
    </source>
</reference>
<name>A0A7W7IJG0_9ACTN</name>
<evidence type="ECO:0000313" key="7">
    <source>
        <dbReference type="Proteomes" id="UP001501427"/>
    </source>
</evidence>
<dbReference type="Pfam" id="PF13828">
    <property type="entry name" value="DUF4190"/>
    <property type="match status" value="1"/>
</dbReference>
<feature type="transmembrane region" description="Helical" evidence="1">
    <location>
        <begin position="29"/>
        <end position="52"/>
    </location>
</feature>
<evidence type="ECO:0000313" key="4">
    <source>
        <dbReference type="EMBL" id="GAA0599075.1"/>
    </source>
</evidence>
<dbReference type="InterPro" id="IPR026004">
    <property type="entry name" value="Septum_form"/>
</dbReference>
<keyword evidence="1" id="KW-0472">Membrane</keyword>
<evidence type="ECO:0000259" key="2">
    <source>
        <dbReference type="Pfam" id="PF13828"/>
    </source>
</evidence>
<sequence>MFGCFGGLLGVILGIVALRQIARTGEKGRGFAVGGIVMSCLWLVFIAAGLALEGTSVLSPDSASGSNGTSRTEAEGVDVKKIKVGDCINDDKGVPNAADGEQAMVKRVEIVPCDGPHDGEALAAFQVPGSVKPDERQLFALVSDGCKERMLSRLRRDPAAGSLDMLSYYPSADSWRRGDRDVVCLAVAAGEGTKLTRPIRP</sequence>
<evidence type="ECO:0008006" key="8">
    <source>
        <dbReference type="Google" id="ProtNLM"/>
    </source>
</evidence>
<protein>
    <recommendedName>
        <fullName evidence="8">DUF4190 domain-containing protein</fullName>
    </recommendedName>
</protein>
<accession>A0A7W7IJG0</accession>
<organism evidence="5 6">
    <name type="scientific">Actinomadura livida</name>
    <dbReference type="NCBI Taxonomy" id="79909"/>
    <lineage>
        <taxon>Bacteria</taxon>
        <taxon>Bacillati</taxon>
        <taxon>Actinomycetota</taxon>
        <taxon>Actinomycetes</taxon>
        <taxon>Streptosporangiales</taxon>
        <taxon>Thermomonosporaceae</taxon>
        <taxon>Actinomadura</taxon>
    </lineage>
</organism>
<dbReference type="Proteomes" id="UP000549343">
    <property type="component" value="Unassembled WGS sequence"/>
</dbReference>
<evidence type="ECO:0000256" key="1">
    <source>
        <dbReference type="SAM" id="Phobius"/>
    </source>
</evidence>
<feature type="domain" description="Septum formation-related" evidence="3">
    <location>
        <begin position="104"/>
        <end position="193"/>
    </location>
</feature>
<evidence type="ECO:0000313" key="6">
    <source>
        <dbReference type="Proteomes" id="UP000549343"/>
    </source>
</evidence>
<dbReference type="Proteomes" id="UP001501427">
    <property type="component" value="Unassembled WGS sequence"/>
</dbReference>
<dbReference type="Pfam" id="PF13845">
    <property type="entry name" value="Septum_form"/>
    <property type="match status" value="1"/>
</dbReference>
<dbReference type="RefSeq" id="WP_184889019.1">
    <property type="nucleotide sequence ID" value="NZ_BAAAHD010000094.1"/>
</dbReference>
<keyword evidence="1" id="KW-0812">Transmembrane</keyword>
<evidence type="ECO:0000259" key="3">
    <source>
        <dbReference type="Pfam" id="PF13845"/>
    </source>
</evidence>